<dbReference type="AlphaFoldDB" id="A0A1W2TNZ1"/>
<dbReference type="Proteomes" id="UP000054516">
    <property type="component" value="Unassembled WGS sequence"/>
</dbReference>
<dbReference type="OMA" id="DAIYPRT"/>
<dbReference type="STRING" id="77044.A0A1W2TNZ1"/>
<protein>
    <submittedName>
        <fullName evidence="2">Putative early meiotic induction protein 1</fullName>
    </submittedName>
</protein>
<dbReference type="OrthoDB" id="2017405at2759"/>
<dbReference type="PANTHER" id="PTHR28052:SF1">
    <property type="entry name" value="UPF0545 PROTEIN C22ORF39"/>
    <property type="match status" value="1"/>
</dbReference>
<dbReference type="InterPro" id="IPR021475">
    <property type="entry name" value="Pants/Emi1-like"/>
</dbReference>
<evidence type="ECO:0000313" key="2">
    <source>
        <dbReference type="EMBL" id="GAP90098.1"/>
    </source>
</evidence>
<accession>A0A1W2TNZ1</accession>
<dbReference type="EMBL" id="DF977447">
    <property type="protein sequence ID" value="GAP90098.1"/>
    <property type="molecule type" value="Genomic_DNA"/>
</dbReference>
<organism evidence="2">
    <name type="scientific">Rosellinia necatrix</name>
    <name type="common">White root-rot fungus</name>
    <dbReference type="NCBI Taxonomy" id="77044"/>
    <lineage>
        <taxon>Eukaryota</taxon>
        <taxon>Fungi</taxon>
        <taxon>Dikarya</taxon>
        <taxon>Ascomycota</taxon>
        <taxon>Pezizomycotina</taxon>
        <taxon>Sordariomycetes</taxon>
        <taxon>Xylariomycetidae</taxon>
        <taxon>Xylariales</taxon>
        <taxon>Xylariaceae</taxon>
        <taxon>Rosellinia</taxon>
    </lineage>
</organism>
<feature type="compositionally biased region" description="Low complexity" evidence="1">
    <location>
        <begin position="54"/>
        <end position="68"/>
    </location>
</feature>
<dbReference type="PANTHER" id="PTHR28052">
    <property type="entry name" value="UPF0545 PROTEIN C22ORF39"/>
    <property type="match status" value="1"/>
</dbReference>
<reference evidence="2" key="1">
    <citation type="submission" date="2016-03" db="EMBL/GenBank/DDBJ databases">
        <title>Draft genome sequence of Rosellinia necatrix.</title>
        <authorList>
            <person name="Kanematsu S."/>
        </authorList>
    </citation>
    <scope>NUCLEOTIDE SEQUENCE [LARGE SCALE GENOMIC DNA]</scope>
    <source>
        <strain evidence="2">W97</strain>
    </source>
</reference>
<feature type="region of interest" description="Disordered" evidence="1">
    <location>
        <begin position="1"/>
        <end position="135"/>
    </location>
</feature>
<evidence type="ECO:0000256" key="1">
    <source>
        <dbReference type="SAM" id="MobiDB-lite"/>
    </source>
</evidence>
<evidence type="ECO:0000313" key="3">
    <source>
        <dbReference type="Proteomes" id="UP000054516"/>
    </source>
</evidence>
<keyword evidence="3" id="KW-1185">Reference proteome</keyword>
<gene>
    <name evidence="2" type="ORF">SAMD00023353_0203550</name>
</gene>
<feature type="compositionally biased region" description="Low complexity" evidence="1">
    <location>
        <begin position="79"/>
        <end position="110"/>
    </location>
</feature>
<name>A0A1W2TNZ1_ROSNE</name>
<proteinExistence type="predicted"/>
<sequence>MGWLWSSGPQPKGSAQGMSNSDPESRPAPSRAPESMYSDPEVAKFMAQVQLEFGSDSGGSSSRSNKSAPPAPTPKTDADPIPSSQTAPSSLSSSSSSSSWWPSWGASPAATERTHPTAAPTQAPWPSPSAEGELPERLDPLSEALLPTTMSCRQAFDHAFHCNSVGGQWTAVYRAGTMRSCSEQWADFWFCMRTRTQPPGPARDEAVRAHYRRKELAKYGPGMPSSTDVWEPRAEPLAPDAAAFRARPYRKPDIDDEEWRRQEIEYRVLVRRMLQEEEEEGRGRST</sequence>
<dbReference type="Pfam" id="PF11326">
    <property type="entry name" value="PANTS-like"/>
    <property type="match status" value="1"/>
</dbReference>